<dbReference type="RefSeq" id="WP_044663645.1">
    <property type="nucleotide sequence ID" value="NZ_CP018221.1"/>
</dbReference>
<dbReference type="InterPro" id="IPR018114">
    <property type="entry name" value="TRYPSIN_HIS"/>
</dbReference>
<evidence type="ECO:0000313" key="2">
    <source>
        <dbReference type="EMBL" id="API60124.1"/>
    </source>
</evidence>
<dbReference type="AlphaFoldDB" id="A0A1L3ZWW7"/>
<proteinExistence type="predicted"/>
<dbReference type="Proteomes" id="UP000182063">
    <property type="component" value="Chromosome"/>
</dbReference>
<organism evidence="2 3">
    <name type="scientific">Tardibacter chloracetimidivorans</name>
    <dbReference type="NCBI Taxonomy" id="1921510"/>
    <lineage>
        <taxon>Bacteria</taxon>
        <taxon>Pseudomonadati</taxon>
        <taxon>Pseudomonadota</taxon>
        <taxon>Alphaproteobacteria</taxon>
        <taxon>Sphingomonadales</taxon>
        <taxon>Sphingomonadaceae</taxon>
        <taxon>Tardibacter</taxon>
    </lineage>
</organism>
<gene>
    <name evidence="2" type="ORF">BSL82_13085</name>
</gene>
<dbReference type="GeneID" id="44135580"/>
<dbReference type="InterPro" id="IPR009003">
    <property type="entry name" value="Peptidase_S1_PA"/>
</dbReference>
<reference evidence="3" key="1">
    <citation type="submission" date="2016-11" db="EMBL/GenBank/DDBJ databases">
        <title>Complete Genome Sequence of alachlor-degrading Sphingomonas sp. strain JJ-A5.</title>
        <authorList>
            <person name="Lee H."/>
            <person name="Ka J.-O."/>
        </authorList>
    </citation>
    <scope>NUCLEOTIDE SEQUENCE [LARGE SCALE GENOMIC DNA]</scope>
    <source>
        <strain evidence="3">JJ-A5</strain>
    </source>
</reference>
<evidence type="ECO:0000313" key="3">
    <source>
        <dbReference type="Proteomes" id="UP000182063"/>
    </source>
</evidence>
<dbReference type="KEGG" id="sphj:BSL82_13085"/>
<dbReference type="STRING" id="1921510.BSL82_13085"/>
<keyword evidence="3" id="KW-1185">Reference proteome</keyword>
<feature type="chain" id="PRO_5009857759" description="Peptidase S1A alpha-lytic prodomain domain-containing protein" evidence="1">
    <location>
        <begin position="20"/>
        <end position="427"/>
    </location>
</feature>
<sequence>MRTRLVIVLLAAAAHPALAQQEVPAPAAPPAAPAGAAGSSPAAQFLADQYGISLAEATERAQLQDAIAELVAQVKRDNDSELGSIWVEHTPVFRINISYVTPDDRKLVKYRIDPKIRRYVKLVKAKKSRAEAEAGATEIFKTIEGSGIRDFAGYVEEDSGDVVLELPSNDMKQRVLNLIGSKRQNIRVVVKPIAKPTAGPIGVVSGDYIEGGHYFWQQRASDEASKGCTVAFQATYQGRLGILTAGHCNPGPEGTGYWHAVNGHWVEIPAPAIARWAYGTKYDFQWHDITGYSRSNAIYYFNQASVVGLPKSGWVRVNGTVGYYGQTKGMVSCKSGRVTGITCGAITSGNYYYNGANGWIRVFRASGQHLGRTGDSGSAVFSDAAQSTQVKAYGILTAAQAFSDGSSEMVYSPIDYIDPWGISLLTQ</sequence>
<protein>
    <recommendedName>
        <fullName evidence="4">Peptidase S1A alpha-lytic prodomain domain-containing protein</fullName>
    </recommendedName>
</protein>
<feature type="signal peptide" evidence="1">
    <location>
        <begin position="1"/>
        <end position="19"/>
    </location>
</feature>
<dbReference type="GO" id="GO:0004252">
    <property type="term" value="F:serine-type endopeptidase activity"/>
    <property type="evidence" value="ECO:0007669"/>
    <property type="project" value="InterPro"/>
</dbReference>
<name>A0A1L3ZWW7_9SPHN</name>
<dbReference type="EMBL" id="CP018221">
    <property type="protein sequence ID" value="API60124.1"/>
    <property type="molecule type" value="Genomic_DNA"/>
</dbReference>
<evidence type="ECO:0000256" key="1">
    <source>
        <dbReference type="SAM" id="SignalP"/>
    </source>
</evidence>
<keyword evidence="1" id="KW-0732">Signal</keyword>
<evidence type="ECO:0008006" key="4">
    <source>
        <dbReference type="Google" id="ProtNLM"/>
    </source>
</evidence>
<dbReference type="OrthoDB" id="8781117at2"/>
<dbReference type="PROSITE" id="PS00134">
    <property type="entry name" value="TRYPSIN_HIS"/>
    <property type="match status" value="1"/>
</dbReference>
<dbReference type="InterPro" id="IPR043504">
    <property type="entry name" value="Peptidase_S1_PA_chymotrypsin"/>
</dbReference>
<dbReference type="GO" id="GO:0006508">
    <property type="term" value="P:proteolysis"/>
    <property type="evidence" value="ECO:0007669"/>
    <property type="project" value="InterPro"/>
</dbReference>
<dbReference type="Gene3D" id="2.40.10.10">
    <property type="entry name" value="Trypsin-like serine proteases"/>
    <property type="match status" value="2"/>
</dbReference>
<accession>A0A1L3ZWW7</accession>
<dbReference type="SUPFAM" id="SSF50494">
    <property type="entry name" value="Trypsin-like serine proteases"/>
    <property type="match status" value="1"/>
</dbReference>